<evidence type="ECO:0000313" key="4">
    <source>
        <dbReference type="EMBL" id="PAQ05466.1"/>
    </source>
</evidence>
<dbReference type="RefSeq" id="WP_095496058.1">
    <property type="nucleotide sequence ID" value="NZ_NPKJ01000072.1"/>
</dbReference>
<dbReference type="Pfam" id="PF01757">
    <property type="entry name" value="Acyl_transf_3"/>
    <property type="match status" value="1"/>
</dbReference>
<feature type="transmembrane region" description="Helical" evidence="1">
    <location>
        <begin position="176"/>
        <end position="197"/>
    </location>
</feature>
<dbReference type="Proteomes" id="UP000216442">
    <property type="component" value="Unassembled WGS sequence"/>
</dbReference>
<dbReference type="GO" id="GO:0009103">
    <property type="term" value="P:lipopolysaccharide biosynthetic process"/>
    <property type="evidence" value="ECO:0007669"/>
    <property type="project" value="TreeGrafter"/>
</dbReference>
<feature type="transmembrane region" description="Helical" evidence="1">
    <location>
        <begin position="152"/>
        <end position="170"/>
    </location>
</feature>
<dbReference type="InterPro" id="IPR043968">
    <property type="entry name" value="SGNH"/>
</dbReference>
<dbReference type="AlphaFoldDB" id="A0A271LDY6"/>
<keyword evidence="5" id="KW-1185">Reference proteome</keyword>
<dbReference type="EMBL" id="NPKJ01000072">
    <property type="protein sequence ID" value="PAQ05466.1"/>
    <property type="molecule type" value="Genomic_DNA"/>
</dbReference>
<evidence type="ECO:0000256" key="1">
    <source>
        <dbReference type="SAM" id="Phobius"/>
    </source>
</evidence>
<feature type="transmembrane region" description="Helical" evidence="1">
    <location>
        <begin position="87"/>
        <end position="105"/>
    </location>
</feature>
<feature type="transmembrane region" description="Helical" evidence="1">
    <location>
        <begin position="240"/>
        <end position="260"/>
    </location>
</feature>
<evidence type="ECO:0000259" key="3">
    <source>
        <dbReference type="Pfam" id="PF19040"/>
    </source>
</evidence>
<dbReference type="OrthoDB" id="9796461at2"/>
<protein>
    <recommendedName>
        <fullName evidence="6">Acyltransferase</fullName>
    </recommendedName>
</protein>
<keyword evidence="1" id="KW-1133">Transmembrane helix</keyword>
<name>A0A271LDY6_9HYPH</name>
<feature type="transmembrane region" description="Helical" evidence="1">
    <location>
        <begin position="416"/>
        <end position="435"/>
    </location>
</feature>
<dbReference type="GO" id="GO:0016747">
    <property type="term" value="F:acyltransferase activity, transferring groups other than amino-acyl groups"/>
    <property type="evidence" value="ECO:0007669"/>
    <property type="project" value="InterPro"/>
</dbReference>
<comment type="caution">
    <text evidence="4">The sequence shown here is derived from an EMBL/GenBank/DDBJ whole genome shotgun (WGS) entry which is preliminary data.</text>
</comment>
<sequence>MTVNASSAMASVAREIWWKGWSKRQNHCKINELIYSSQPLQHIVCIAGKFRKPLEKAAQRRQPNALMLQPSPCLEERMNRFDYRPDIDGLRALAVSAVVLFHAGFSTLSGGYVGVDVFFVISGYLITKIVVERVRAGTFSFSDFYARRARRLFPALFSTIFVTFVCAAFIQGPEDFRSFSGSAAMAILSLSNVYFWMQSGYFDAAATTKPLLHTWSLGVEEQFYLIWPAIISALVRKGRLALMAVAVFGLISFTACLLAMRFDLTAAFFLTPFRIFEFACGAALVWAKTPGRLSSDIAYTTGGLAVLYAILQFDAGTSFPGWHAALPTLGTAMMIYGGRNAVAALPLKTAPALLLGRASYSIYLVHWPIVVFWLHATGRDLDTFQGVAAIALSILLGYLLHSFIERPLRYSHALQGWRLVTICASATALIVAPSWQSWATKGWTWRLPEALRGVNSYDLDALMKYVWSNHIRLRSNTFKPGRKHILIVGDSQSADFTNILVEGNHERNVDIVTYAFNYGCNIPYADDQQYWDQDNIYTTSDPSLEEQCKERSNALLSSSALKKADVVIVAFLWERYGAKRLRAAADKIESMSPARVFVLGRKNLLKSSIDFVNMNGKLDGLGSLAARFKASDTLFINSMLAQQFGNRYLDIFSSVCPDQDKCVVLDEKQHPIFYDPAHLTQSGARYFAKHAARKLIDLANL</sequence>
<organism evidence="4 5">
    <name type="scientific">Mesorhizobium temperatum</name>
    <dbReference type="NCBI Taxonomy" id="241416"/>
    <lineage>
        <taxon>Bacteria</taxon>
        <taxon>Pseudomonadati</taxon>
        <taxon>Pseudomonadota</taxon>
        <taxon>Alphaproteobacteria</taxon>
        <taxon>Hyphomicrobiales</taxon>
        <taxon>Phyllobacteriaceae</taxon>
        <taxon>Mesorhizobium</taxon>
    </lineage>
</organism>
<proteinExistence type="predicted"/>
<reference evidence="4 5" key="1">
    <citation type="submission" date="2017-08" db="EMBL/GenBank/DDBJ databases">
        <title>Mesorhizobium wenxinae sp. nov., a novel rhizobial species isolated from root nodules of chickpea (Cicer arietinum L.).</title>
        <authorList>
            <person name="Zhang J."/>
        </authorList>
    </citation>
    <scope>NUCLEOTIDE SEQUENCE [LARGE SCALE GENOMIC DNA]</scope>
    <source>
        <strain evidence="4 5">SDW018</strain>
    </source>
</reference>
<feature type="domain" description="Acyltransferase 3" evidence="2">
    <location>
        <begin position="86"/>
        <end position="400"/>
    </location>
</feature>
<dbReference type="InterPro" id="IPR002656">
    <property type="entry name" value="Acyl_transf_3_dom"/>
</dbReference>
<evidence type="ECO:0000259" key="2">
    <source>
        <dbReference type="Pfam" id="PF01757"/>
    </source>
</evidence>
<gene>
    <name evidence="4" type="ORF">CIT26_30680</name>
</gene>
<feature type="transmembrane region" description="Helical" evidence="1">
    <location>
        <begin position="354"/>
        <end position="374"/>
    </location>
</feature>
<evidence type="ECO:0000313" key="5">
    <source>
        <dbReference type="Proteomes" id="UP000216442"/>
    </source>
</evidence>
<evidence type="ECO:0008006" key="6">
    <source>
        <dbReference type="Google" id="ProtNLM"/>
    </source>
</evidence>
<dbReference type="PANTHER" id="PTHR23028:SF53">
    <property type="entry name" value="ACYL_TRANSF_3 DOMAIN-CONTAINING PROTEIN"/>
    <property type="match status" value="1"/>
</dbReference>
<feature type="transmembrane region" description="Helical" evidence="1">
    <location>
        <begin position="111"/>
        <end position="131"/>
    </location>
</feature>
<dbReference type="Pfam" id="PF19040">
    <property type="entry name" value="SGNH"/>
    <property type="match status" value="1"/>
</dbReference>
<dbReference type="InterPro" id="IPR050879">
    <property type="entry name" value="Acyltransferase_3"/>
</dbReference>
<feature type="transmembrane region" description="Helical" evidence="1">
    <location>
        <begin position="386"/>
        <end position="404"/>
    </location>
</feature>
<dbReference type="PANTHER" id="PTHR23028">
    <property type="entry name" value="ACETYLTRANSFERASE"/>
    <property type="match status" value="1"/>
</dbReference>
<feature type="domain" description="SGNH" evidence="3">
    <location>
        <begin position="478"/>
        <end position="690"/>
    </location>
</feature>
<keyword evidence="1" id="KW-0812">Transmembrane</keyword>
<accession>A0A271LDY6</accession>
<dbReference type="GO" id="GO:0016020">
    <property type="term" value="C:membrane"/>
    <property type="evidence" value="ECO:0007669"/>
    <property type="project" value="TreeGrafter"/>
</dbReference>
<keyword evidence="1" id="KW-0472">Membrane</keyword>
<feature type="transmembrane region" description="Helical" evidence="1">
    <location>
        <begin position="321"/>
        <end position="342"/>
    </location>
</feature>